<feature type="domain" description="VWFC" evidence="7">
    <location>
        <begin position="777"/>
        <end position="844"/>
    </location>
</feature>
<feature type="compositionally biased region" description="Pro residues" evidence="6">
    <location>
        <begin position="548"/>
        <end position="562"/>
    </location>
</feature>
<feature type="region of interest" description="Disordered" evidence="6">
    <location>
        <begin position="520"/>
        <end position="562"/>
    </location>
</feature>
<sequence>SVSFFQNNEIILADKSVKVIKQENGVDVPYQVHSIGLYVVVEAENGLILMWDKKNSLFIKLSSTFQGQVCGLCGNYDGNGKNDFTSRNQEVVVDALEFGNSWKVSTSCPNADVIKNPCALRSYRESWSLKRCSIITSKVFAACHSEVDPTPFHDACVRDSCACDTGGDCECFCTAVAAYAQACNEAGACIRWRTPDICPVFCDFYNPIGECEWHYQPCGDPCMKTCRNPSGTCSSQIPALEGCYPKCPPDQPYLEESTMKCVPITQCGCYDGDGTHYNEDDVIPSKENCQRCLCSSTKANCSYDIEACHCIYNGSTYPYGAIVYNTTDVKVYDESGCCYRYECQCICYGWGDPHYVTFDGQYYSFQENCTYVLIKEIVPRYNFSVNIDNYNCDPSGHVTCPQSLIVHYKSYIIVLTPKRSTTTKNVVYINGNQIFPTFSNEDLMITSTGIELLLTIPAIKAQVMFKSLMYSVTLPNSLFHNNTEGQCGTCDNIRKNDCRLPNGQIDPSCPGMAHQWQIPDDKKPYCKPKSPTPSTTTTQSTKHTSPTKPMPPSTPTPTPPTCPSGKTAICDIILSPVFEQCHDVIPPRPFFEACKFDVCHMPNITIGCSSLETYAVMCAGAGVCINWRNSTNGKCELICPKTKVYKACGPTIQPTCNSRYNDKYVHSCEGEQNSRDIVCDTFMEGCFCPEATILFNTLSDTCVRDCGCTGPDGNPKQFGETWNSNCQKCECNADTLSVRCEPVKCQHQEVVTCKKYGEVLVNKTVDCCQINTCVPKPVCVHNNTEFTLGEIVPSGICEECKCGPKKDPVSELYVVECVQIDCSTTCQTGYEYEVVPGECCGTCVQKECVVALPNATSHIIQLGEFWSPPSDRCVKYDCTKRNDQFIVVKTKLECPVFSPEDCVPGTEKTDANGCCTSCTPISHCDVKNTTTYLVKTAGPLCPWRSQPAGDPVERLLCTLQRKTP</sequence>
<keyword evidence="2" id="KW-0964">Secreted</keyword>
<dbReference type="Pfam" id="PF25962">
    <property type="entry name" value="TIL_OTOGL_Mucin"/>
    <property type="match status" value="1"/>
</dbReference>
<evidence type="ECO:0000313" key="10">
    <source>
        <dbReference type="Proteomes" id="UP001356427"/>
    </source>
</evidence>
<dbReference type="SUPFAM" id="SSF57567">
    <property type="entry name" value="Serine protease inhibitors"/>
    <property type="match status" value="1"/>
</dbReference>
<evidence type="ECO:0000256" key="3">
    <source>
        <dbReference type="ARBA" id="ARBA00022737"/>
    </source>
</evidence>
<evidence type="ECO:0000256" key="1">
    <source>
        <dbReference type="ARBA" id="ARBA00004613"/>
    </source>
</evidence>
<dbReference type="SMART" id="SM00214">
    <property type="entry name" value="VWC"/>
    <property type="match status" value="2"/>
</dbReference>
<dbReference type="AlphaFoldDB" id="A0AAN8M592"/>
<feature type="compositionally biased region" description="Low complexity" evidence="6">
    <location>
        <begin position="527"/>
        <end position="547"/>
    </location>
</feature>
<dbReference type="Pfam" id="PF00094">
    <property type="entry name" value="VWD"/>
    <property type="match status" value="2"/>
</dbReference>
<keyword evidence="5" id="KW-0325">Glycoprotein</keyword>
<comment type="subcellular location">
    <subcellularLocation>
        <location evidence="1">Secreted</location>
    </subcellularLocation>
</comment>
<comment type="caution">
    <text evidence="9">The sequence shown here is derived from an EMBL/GenBank/DDBJ whole genome shotgun (WGS) entry which is preliminary data.</text>
</comment>
<evidence type="ECO:0000259" key="7">
    <source>
        <dbReference type="PROSITE" id="PS50184"/>
    </source>
</evidence>
<dbReference type="PROSITE" id="PS01208">
    <property type="entry name" value="VWFC_1"/>
    <property type="match status" value="2"/>
</dbReference>
<keyword evidence="4" id="KW-1015">Disulfide bond</keyword>
<feature type="non-terminal residue" evidence="9">
    <location>
        <position position="1"/>
    </location>
</feature>
<name>A0AAN8M592_9TELE</name>
<evidence type="ECO:0000256" key="5">
    <source>
        <dbReference type="ARBA" id="ARBA00023180"/>
    </source>
</evidence>
<dbReference type="Proteomes" id="UP001356427">
    <property type="component" value="Unassembled WGS sequence"/>
</dbReference>
<dbReference type="PROSITE" id="PS50184">
    <property type="entry name" value="VWFC_2"/>
    <property type="match status" value="2"/>
</dbReference>
<dbReference type="SMART" id="SM00216">
    <property type="entry name" value="VWD"/>
    <property type="match status" value="1"/>
</dbReference>
<feature type="domain" description="VWFD" evidence="8">
    <location>
        <begin position="345"/>
        <end position="527"/>
    </location>
</feature>
<dbReference type="InterPro" id="IPR050780">
    <property type="entry name" value="Mucin_vWF_Thrombospondin_sf"/>
</dbReference>
<protein>
    <submittedName>
        <fullName evidence="9">Uncharacterized protein</fullName>
    </submittedName>
</protein>
<evidence type="ECO:0000256" key="4">
    <source>
        <dbReference type="ARBA" id="ARBA00023157"/>
    </source>
</evidence>
<dbReference type="InterPro" id="IPR036084">
    <property type="entry name" value="Ser_inhib-like_sf"/>
</dbReference>
<feature type="domain" description="VWFD" evidence="8">
    <location>
        <begin position="1"/>
        <end position="109"/>
    </location>
</feature>
<feature type="domain" description="VWFC" evidence="7">
    <location>
        <begin position="708"/>
        <end position="774"/>
    </location>
</feature>
<dbReference type="Pfam" id="PF08742">
    <property type="entry name" value="C8"/>
    <property type="match status" value="2"/>
</dbReference>
<evidence type="ECO:0000256" key="6">
    <source>
        <dbReference type="SAM" id="MobiDB-lite"/>
    </source>
</evidence>
<evidence type="ECO:0000259" key="8">
    <source>
        <dbReference type="PROSITE" id="PS51233"/>
    </source>
</evidence>
<accession>A0AAN8M592</accession>
<dbReference type="PANTHER" id="PTHR11339:SF371">
    <property type="entry name" value="MUCIN-2"/>
    <property type="match status" value="1"/>
</dbReference>
<dbReference type="InterPro" id="IPR001846">
    <property type="entry name" value="VWF_type-D"/>
</dbReference>
<dbReference type="InterPro" id="IPR014853">
    <property type="entry name" value="VWF/SSPO/ZAN-like_Cys-rich_dom"/>
</dbReference>
<dbReference type="PANTHER" id="PTHR11339">
    <property type="entry name" value="EXTRACELLULAR MATRIX GLYCOPROTEIN RELATED"/>
    <property type="match status" value="1"/>
</dbReference>
<dbReference type="GO" id="GO:0031012">
    <property type="term" value="C:extracellular matrix"/>
    <property type="evidence" value="ECO:0007669"/>
    <property type="project" value="TreeGrafter"/>
</dbReference>
<proteinExistence type="predicted"/>
<dbReference type="InterPro" id="IPR001007">
    <property type="entry name" value="VWF_dom"/>
</dbReference>
<dbReference type="PROSITE" id="PS51233">
    <property type="entry name" value="VWFD"/>
    <property type="match status" value="2"/>
</dbReference>
<keyword evidence="3" id="KW-0677">Repeat</keyword>
<dbReference type="InterPro" id="IPR058753">
    <property type="entry name" value="TIL_OTOGL_Mucin"/>
</dbReference>
<dbReference type="GO" id="GO:0005615">
    <property type="term" value="C:extracellular space"/>
    <property type="evidence" value="ECO:0007669"/>
    <property type="project" value="TreeGrafter"/>
</dbReference>
<dbReference type="EMBL" id="JAGTTL010000009">
    <property type="protein sequence ID" value="KAK6317711.1"/>
    <property type="molecule type" value="Genomic_DNA"/>
</dbReference>
<dbReference type="Gene3D" id="2.10.25.10">
    <property type="entry name" value="Laminin"/>
    <property type="match status" value="1"/>
</dbReference>
<dbReference type="SMART" id="SM00832">
    <property type="entry name" value="C8"/>
    <property type="match status" value="2"/>
</dbReference>
<gene>
    <name evidence="9" type="ORF">J4Q44_G00110020</name>
</gene>
<organism evidence="9 10">
    <name type="scientific">Coregonus suidteri</name>
    <dbReference type="NCBI Taxonomy" id="861788"/>
    <lineage>
        <taxon>Eukaryota</taxon>
        <taxon>Metazoa</taxon>
        <taxon>Chordata</taxon>
        <taxon>Craniata</taxon>
        <taxon>Vertebrata</taxon>
        <taxon>Euteleostomi</taxon>
        <taxon>Actinopterygii</taxon>
        <taxon>Neopterygii</taxon>
        <taxon>Teleostei</taxon>
        <taxon>Protacanthopterygii</taxon>
        <taxon>Salmoniformes</taxon>
        <taxon>Salmonidae</taxon>
        <taxon>Coregoninae</taxon>
        <taxon>Coregonus</taxon>
    </lineage>
</organism>
<evidence type="ECO:0000256" key="2">
    <source>
        <dbReference type="ARBA" id="ARBA00022525"/>
    </source>
</evidence>
<keyword evidence="10" id="KW-1185">Reference proteome</keyword>
<reference evidence="9 10" key="1">
    <citation type="submission" date="2021-04" db="EMBL/GenBank/DDBJ databases">
        <authorList>
            <person name="De Guttry C."/>
            <person name="Zahm M."/>
            <person name="Klopp C."/>
            <person name="Cabau C."/>
            <person name="Louis A."/>
            <person name="Berthelot C."/>
            <person name="Parey E."/>
            <person name="Roest Crollius H."/>
            <person name="Montfort J."/>
            <person name="Robinson-Rechavi M."/>
            <person name="Bucao C."/>
            <person name="Bouchez O."/>
            <person name="Gislard M."/>
            <person name="Lluch J."/>
            <person name="Milhes M."/>
            <person name="Lampietro C."/>
            <person name="Lopez Roques C."/>
            <person name="Donnadieu C."/>
            <person name="Braasch I."/>
            <person name="Desvignes T."/>
            <person name="Postlethwait J."/>
            <person name="Bobe J."/>
            <person name="Wedekind C."/>
            <person name="Guiguen Y."/>
        </authorList>
    </citation>
    <scope>NUCLEOTIDE SEQUENCE [LARGE SCALE GENOMIC DNA]</scope>
    <source>
        <strain evidence="9">Cs_M1</strain>
        <tissue evidence="9">Blood</tissue>
    </source>
</reference>
<evidence type="ECO:0000313" key="9">
    <source>
        <dbReference type="EMBL" id="KAK6317711.1"/>
    </source>
</evidence>